<accession>A0A7J5XAB5</accession>
<comment type="caution">
    <text evidence="1">The sequence shown here is derived from an EMBL/GenBank/DDBJ whole genome shotgun (WGS) entry which is preliminary data.</text>
</comment>
<dbReference type="Proteomes" id="UP000518266">
    <property type="component" value="Unassembled WGS sequence"/>
</dbReference>
<protein>
    <submittedName>
        <fullName evidence="1">Uncharacterized protein</fullName>
    </submittedName>
</protein>
<keyword evidence="2" id="KW-1185">Reference proteome</keyword>
<dbReference type="EMBL" id="JAAKFY010000026">
    <property type="protein sequence ID" value="KAF3833945.1"/>
    <property type="molecule type" value="Genomic_DNA"/>
</dbReference>
<gene>
    <name evidence="1" type="ORF">F7725_025149</name>
</gene>
<dbReference type="OrthoDB" id="10481838at2759"/>
<name>A0A7J5XAB5_DISMA</name>
<dbReference type="AlphaFoldDB" id="A0A7J5XAB5"/>
<evidence type="ECO:0000313" key="1">
    <source>
        <dbReference type="EMBL" id="KAF3833945.1"/>
    </source>
</evidence>
<evidence type="ECO:0000313" key="2">
    <source>
        <dbReference type="Proteomes" id="UP000518266"/>
    </source>
</evidence>
<proteinExistence type="predicted"/>
<organism evidence="1 2">
    <name type="scientific">Dissostichus mawsoni</name>
    <name type="common">Antarctic cod</name>
    <dbReference type="NCBI Taxonomy" id="36200"/>
    <lineage>
        <taxon>Eukaryota</taxon>
        <taxon>Metazoa</taxon>
        <taxon>Chordata</taxon>
        <taxon>Craniata</taxon>
        <taxon>Vertebrata</taxon>
        <taxon>Euteleostomi</taxon>
        <taxon>Actinopterygii</taxon>
        <taxon>Neopterygii</taxon>
        <taxon>Teleostei</taxon>
        <taxon>Neoteleostei</taxon>
        <taxon>Acanthomorphata</taxon>
        <taxon>Eupercaria</taxon>
        <taxon>Perciformes</taxon>
        <taxon>Notothenioidei</taxon>
        <taxon>Nototheniidae</taxon>
        <taxon>Dissostichus</taxon>
    </lineage>
</organism>
<sequence>MEPHSISRNSFMKYMYSSLGVDGTHLLKLARFCITLAMSVSVRDVRSAGYSCIRLNREGDMMAGHMKRRNREELMRLSARSSLPRSAHLALHEAKTSFSSRGNMLKQEDGFISPLSRRRLSKPTYSTVPSTSGYGCMVI</sequence>
<reference evidence="1 2" key="1">
    <citation type="submission" date="2020-03" db="EMBL/GenBank/DDBJ databases">
        <title>Dissostichus mawsoni Genome sequencing and assembly.</title>
        <authorList>
            <person name="Park H."/>
        </authorList>
    </citation>
    <scope>NUCLEOTIDE SEQUENCE [LARGE SCALE GENOMIC DNA]</scope>
    <source>
        <strain evidence="1">DM0001</strain>
        <tissue evidence="1">Muscle</tissue>
    </source>
</reference>